<evidence type="ECO:0000313" key="1">
    <source>
        <dbReference type="EMBL" id="MBR8827745.1"/>
    </source>
</evidence>
<name>A0A941GUW9_9CHRO</name>
<organism evidence="1 2">
    <name type="scientific">Gomphosphaeria aponina SAG 52.96 = DSM 107014</name>
    <dbReference type="NCBI Taxonomy" id="1521640"/>
    <lineage>
        <taxon>Bacteria</taxon>
        <taxon>Bacillati</taxon>
        <taxon>Cyanobacteriota</taxon>
        <taxon>Cyanophyceae</taxon>
        <taxon>Oscillatoriophycideae</taxon>
        <taxon>Chroococcales</taxon>
        <taxon>Gomphosphaeriaceae</taxon>
        <taxon>Gomphosphaeria</taxon>
    </lineage>
</organism>
<dbReference type="AlphaFoldDB" id="A0A941GUW9"/>
<proteinExistence type="predicted"/>
<sequence length="244" mass="27904">MNFKFDFHHKILTILESLNGDLLRESFAYFGGGTLIALDYGEYRQSKDIDFLCPVALSGYKNLRSIIFDRGYEGLFRNLNDFKIQRATTDQYGIRMAINVAGIVIKTEIIAEERFPLDSPRYPHWSPVPCLSHNDCFTAKLLANSDRYLDDSVTSRDLIDLAILRLHSSLPQLAIEKAEQAYEVIRPLAAAIKRFQSRPDYRQKCYASLQIDNSQIPIIIDGIDLLANDLDLASTERTFLEQLF</sequence>
<dbReference type="GO" id="GO:0016740">
    <property type="term" value="F:transferase activity"/>
    <property type="evidence" value="ECO:0007669"/>
    <property type="project" value="UniProtKB-KW"/>
</dbReference>
<accession>A0A941GUW9</accession>
<dbReference type="InterPro" id="IPR014942">
    <property type="entry name" value="AbiEii"/>
</dbReference>
<dbReference type="Proteomes" id="UP000767446">
    <property type="component" value="Unassembled WGS sequence"/>
</dbReference>
<dbReference type="Gene3D" id="3.10.450.620">
    <property type="entry name" value="JHP933, nucleotidyltransferase-like core domain"/>
    <property type="match status" value="1"/>
</dbReference>
<gene>
    <name evidence="1" type="ORF">DSM107014_07525</name>
</gene>
<evidence type="ECO:0000313" key="2">
    <source>
        <dbReference type="Proteomes" id="UP000767446"/>
    </source>
</evidence>
<dbReference type="EMBL" id="JADQBC010000041">
    <property type="protein sequence ID" value="MBR8827745.1"/>
    <property type="molecule type" value="Genomic_DNA"/>
</dbReference>
<protein>
    <submittedName>
        <fullName evidence="1">Nucleotidyl transferase AbiEii/AbiGii toxin family protein</fullName>
    </submittedName>
</protein>
<reference evidence="1" key="1">
    <citation type="submission" date="2021-02" db="EMBL/GenBank/DDBJ databases">
        <title>Metagenome analyses of Stigonema ocellatum DSM 106950, Chlorogloea purpurea SAG 13.99 and Gomphosphaeria aponina DSM 107014.</title>
        <authorList>
            <person name="Marter P."/>
            <person name="Huang S."/>
        </authorList>
    </citation>
    <scope>NUCLEOTIDE SEQUENCE</scope>
    <source>
        <strain evidence="1">JP213</strain>
    </source>
</reference>
<keyword evidence="1" id="KW-0808">Transferase</keyword>
<comment type="caution">
    <text evidence="1">The sequence shown here is derived from an EMBL/GenBank/DDBJ whole genome shotgun (WGS) entry which is preliminary data.</text>
</comment>
<dbReference type="Pfam" id="PF08843">
    <property type="entry name" value="AbiEii"/>
    <property type="match status" value="1"/>
</dbReference>